<organism evidence="2">
    <name type="scientific">Taiwanofungus camphoratus</name>
    <name type="common">Poroid brown-rot fungus</name>
    <name type="synonym">Antrodia camphorata</name>
    <dbReference type="NCBI Taxonomy" id="2696576"/>
    <lineage>
        <taxon>Eukaryota</taxon>
        <taxon>Fungi</taxon>
        <taxon>Dikarya</taxon>
        <taxon>Basidiomycota</taxon>
        <taxon>Agaricomycotina</taxon>
        <taxon>Agaricomycetes</taxon>
        <taxon>Polyporales</taxon>
        <taxon>Taiwanofungaceae</taxon>
        <taxon>Taiwanofungus</taxon>
    </lineage>
</organism>
<reference evidence="2" key="1">
    <citation type="journal article" name="Sci. Rep.">
        <title>The complete mitochondrial genome of medicinal fungus Taiwanofungus camphoratus reveals gene rearrangements and intron dynamics of Polyporales.</title>
        <authorList>
            <person name="Wang X."/>
            <person name="Jia L."/>
            <person name="Wang M."/>
            <person name="Yang H."/>
            <person name="Chen M."/>
            <person name="Li X."/>
            <person name="Liu H."/>
            <person name="Li Q."/>
            <person name="Liu N."/>
        </authorList>
    </citation>
    <scope>NUCLEOTIDE SEQUENCE</scope>
</reference>
<feature type="transmembrane region" description="Helical" evidence="1">
    <location>
        <begin position="41"/>
        <end position="60"/>
    </location>
</feature>
<keyword evidence="1" id="KW-0812">Transmembrane</keyword>
<protein>
    <submittedName>
        <fullName evidence="2">Uncharacterized protein</fullName>
    </submittedName>
</protein>
<dbReference type="AlphaFoldDB" id="A0A4D6SU60"/>
<proteinExistence type="predicted"/>
<keyword evidence="1" id="KW-1133">Transmembrane helix</keyword>
<keyword evidence="1" id="KW-0472">Membrane</keyword>
<dbReference type="GeneID" id="40499511"/>
<dbReference type="EMBL" id="MH745717">
    <property type="protein sequence ID" value="QCG70021.1"/>
    <property type="molecule type" value="Genomic_DNA"/>
</dbReference>
<dbReference type="RefSeq" id="YP_009652983.1">
    <property type="nucleotide sequence ID" value="NC_042771.1"/>
</dbReference>
<gene>
    <name evidence="2" type="primary">orf151</name>
</gene>
<sequence length="151" mass="17040">MNKTIFPASAKRLFMGIKKAHNTPILPDNILKIQNYLSIRIIRVLGGISVLTILLGRAYFHYPIYVYYIALFFCFIFLIYRIIISYFTIKHIIKILKSDELDIRNSPLEKLATIGASAWGGWKGACDTAQPIGVSLSDMIGIDEILKSSGR</sequence>
<keyword evidence="2" id="KW-0496">Mitochondrion</keyword>
<geneLocation type="mitochondrion" evidence="2"/>
<evidence type="ECO:0000313" key="2">
    <source>
        <dbReference type="EMBL" id="QCG70021.1"/>
    </source>
</evidence>
<feature type="transmembrane region" description="Helical" evidence="1">
    <location>
        <begin position="66"/>
        <end position="89"/>
    </location>
</feature>
<name>A0A4D6SU60_TAICA</name>
<accession>A0A4D6SU60</accession>
<evidence type="ECO:0000256" key="1">
    <source>
        <dbReference type="SAM" id="Phobius"/>
    </source>
</evidence>